<reference evidence="4" key="1">
    <citation type="submission" date="2015-12" db="EMBL/GenBank/DDBJ databases">
        <authorList>
            <person name="Lauer A."/>
            <person name="Humrighouse B."/>
            <person name="Loparev V."/>
            <person name="Shewmaker P.L."/>
            <person name="Whitney A.M."/>
            <person name="McLaughlin R.W."/>
        </authorList>
    </citation>
    <scope>NUCLEOTIDE SEQUENCE [LARGE SCALE GENOMIC DNA]</scope>
    <source>
        <strain evidence="4">LMG 26678</strain>
    </source>
</reference>
<dbReference type="SUPFAM" id="SSF51735">
    <property type="entry name" value="NAD(P)-binding Rossmann-fold domains"/>
    <property type="match status" value="1"/>
</dbReference>
<proteinExistence type="inferred from homology"/>
<protein>
    <recommendedName>
        <fullName evidence="5">Oxidoreductase</fullName>
    </recommendedName>
</protein>
<organism evidence="3 4">
    <name type="scientific">Enterococcus rotai</name>
    <dbReference type="NCBI Taxonomy" id="118060"/>
    <lineage>
        <taxon>Bacteria</taxon>
        <taxon>Bacillati</taxon>
        <taxon>Bacillota</taxon>
        <taxon>Bacilli</taxon>
        <taxon>Lactobacillales</taxon>
        <taxon>Enterococcaceae</taxon>
        <taxon>Enterococcus</taxon>
    </lineage>
</organism>
<dbReference type="RefSeq" id="WP_208930056.1">
    <property type="nucleotide sequence ID" value="NZ_CP013655.1"/>
</dbReference>
<evidence type="ECO:0000256" key="2">
    <source>
        <dbReference type="ARBA" id="ARBA00023002"/>
    </source>
</evidence>
<dbReference type="STRING" id="118060.ATZ35_06610"/>
<evidence type="ECO:0000256" key="1">
    <source>
        <dbReference type="ARBA" id="ARBA00006484"/>
    </source>
</evidence>
<dbReference type="Pfam" id="PF00106">
    <property type="entry name" value="adh_short"/>
    <property type="match status" value="1"/>
</dbReference>
<dbReference type="Gene3D" id="3.40.50.720">
    <property type="entry name" value="NAD(P)-binding Rossmann-like Domain"/>
    <property type="match status" value="1"/>
</dbReference>
<dbReference type="PRINTS" id="PR00081">
    <property type="entry name" value="GDHRDH"/>
</dbReference>
<name>A0A0U2LVM1_9ENTE</name>
<comment type="similarity">
    <text evidence="1">Belongs to the short-chain dehydrogenases/reductases (SDR) family.</text>
</comment>
<dbReference type="PANTHER" id="PTHR43115:SF4">
    <property type="entry name" value="DEHYDROGENASE_REDUCTASE SDR FAMILY MEMBER 11"/>
    <property type="match status" value="1"/>
</dbReference>
<evidence type="ECO:0008006" key="5">
    <source>
        <dbReference type="Google" id="ProtNLM"/>
    </source>
</evidence>
<dbReference type="FunFam" id="3.40.50.720:FF:000047">
    <property type="entry name" value="NADP-dependent L-serine/L-allo-threonine dehydrogenase"/>
    <property type="match status" value="1"/>
</dbReference>
<keyword evidence="4" id="KW-1185">Reference proteome</keyword>
<dbReference type="InterPro" id="IPR036291">
    <property type="entry name" value="NAD(P)-bd_dom_sf"/>
</dbReference>
<accession>A0A0U2LVM1</accession>
<dbReference type="InterPro" id="IPR002347">
    <property type="entry name" value="SDR_fam"/>
</dbReference>
<dbReference type="PROSITE" id="PS00061">
    <property type="entry name" value="ADH_SHORT"/>
    <property type="match status" value="1"/>
</dbReference>
<dbReference type="PANTHER" id="PTHR43115">
    <property type="entry name" value="DEHYDROGENASE/REDUCTASE SDR FAMILY MEMBER 11"/>
    <property type="match status" value="1"/>
</dbReference>
<dbReference type="InterPro" id="IPR020904">
    <property type="entry name" value="Sc_DH/Rdtase_CS"/>
</dbReference>
<sequence>MENIKNKVIIITGASSGIGEATVKKLAKTGAKVMMFARREDLLKSIKSELVAYDVEYKVGDVTSLLDMKELVSYTLEKFGKIDVMFHNAGIMPMGPLASSEEKEVKKWTSAVNVNIMGVVNGLAACLPIMVEQKFGHMIAMDSVAGHLVYPNSAVYCGTKYAVRAIMEGVRQEHLEDNIRSSIVSPGIVETELINSVGNPDIESWIAGEVKDRTTSLSAEDVAEAVAYILSTPENVSISEVLMRSSKHAL</sequence>
<dbReference type="KEGG" id="erx:ATZ35_06610"/>
<dbReference type="EMBL" id="CP013655">
    <property type="protein sequence ID" value="ALS36837.1"/>
    <property type="molecule type" value="Genomic_DNA"/>
</dbReference>
<dbReference type="GO" id="GO:0016616">
    <property type="term" value="F:oxidoreductase activity, acting on the CH-OH group of donors, NAD or NADP as acceptor"/>
    <property type="evidence" value="ECO:0007669"/>
    <property type="project" value="UniProtKB-ARBA"/>
</dbReference>
<gene>
    <name evidence="3" type="ORF">ATZ35_06610</name>
</gene>
<evidence type="ECO:0000313" key="4">
    <source>
        <dbReference type="Proteomes" id="UP000067523"/>
    </source>
</evidence>
<keyword evidence="2" id="KW-0560">Oxidoreductase</keyword>
<dbReference type="AlphaFoldDB" id="A0A0U2LVM1"/>
<evidence type="ECO:0000313" key="3">
    <source>
        <dbReference type="EMBL" id="ALS36837.1"/>
    </source>
</evidence>
<dbReference type="Proteomes" id="UP000067523">
    <property type="component" value="Chromosome"/>
</dbReference>